<dbReference type="Pfam" id="PF21875">
    <property type="entry name" value="CAPN13-like_C_EFh"/>
    <property type="match status" value="1"/>
</dbReference>
<dbReference type="CDD" id="cd16195">
    <property type="entry name" value="EFh_PEF_CAPN13_14"/>
    <property type="match status" value="1"/>
</dbReference>
<dbReference type="InterPro" id="IPR001300">
    <property type="entry name" value="Peptidase_C2_calpain_cat"/>
</dbReference>
<dbReference type="PRINTS" id="PR00704">
    <property type="entry name" value="CALPAIN"/>
</dbReference>
<evidence type="ECO:0000259" key="10">
    <source>
        <dbReference type="PROSITE" id="PS50203"/>
    </source>
</evidence>
<dbReference type="SUPFAM" id="SSF49758">
    <property type="entry name" value="Calpain large subunit, middle domain (domain III)"/>
    <property type="match status" value="1"/>
</dbReference>
<evidence type="ECO:0000256" key="1">
    <source>
        <dbReference type="ARBA" id="ARBA00007623"/>
    </source>
</evidence>
<keyword evidence="4" id="KW-0677">Repeat</keyword>
<name>A0ABD1KJL0_9TELE</name>
<evidence type="ECO:0000256" key="2">
    <source>
        <dbReference type="ARBA" id="ARBA00022670"/>
    </source>
</evidence>
<dbReference type="PROSITE" id="PS00018">
    <property type="entry name" value="EF_HAND_1"/>
    <property type="match status" value="1"/>
</dbReference>
<dbReference type="CDD" id="cd00214">
    <property type="entry name" value="Calpain_III"/>
    <property type="match status" value="1"/>
</dbReference>
<dbReference type="InterPro" id="IPR022684">
    <property type="entry name" value="Calpain_cysteine_protease"/>
</dbReference>
<dbReference type="Pfam" id="PF00648">
    <property type="entry name" value="Peptidase_C2"/>
    <property type="match status" value="1"/>
</dbReference>
<keyword evidence="3" id="KW-0479">Metal-binding</keyword>
<dbReference type="InterPro" id="IPR054069">
    <property type="entry name" value="CAPN3/13-like_C_EFh"/>
</dbReference>
<evidence type="ECO:0000256" key="5">
    <source>
        <dbReference type="ARBA" id="ARBA00022801"/>
    </source>
</evidence>
<evidence type="ECO:0000256" key="4">
    <source>
        <dbReference type="ARBA" id="ARBA00022737"/>
    </source>
</evidence>
<feature type="domain" description="Calpain catalytic" evidence="10">
    <location>
        <begin position="47"/>
        <end position="344"/>
    </location>
</feature>
<comment type="similarity">
    <text evidence="1">Belongs to the peptidase C2 family.</text>
</comment>
<dbReference type="PROSITE" id="PS50203">
    <property type="entry name" value="CALPAIN_CAT"/>
    <property type="match status" value="1"/>
</dbReference>
<evidence type="ECO:0000256" key="7">
    <source>
        <dbReference type="ARBA" id="ARBA00022837"/>
    </source>
</evidence>
<dbReference type="InterPro" id="IPR036213">
    <property type="entry name" value="Calpain_III_sf"/>
</dbReference>
<dbReference type="InterPro" id="IPR022683">
    <property type="entry name" value="Calpain_III"/>
</dbReference>
<dbReference type="Gene3D" id="2.60.120.380">
    <property type="match status" value="1"/>
</dbReference>
<dbReference type="GO" id="GO:0008234">
    <property type="term" value="F:cysteine-type peptidase activity"/>
    <property type="evidence" value="ECO:0007669"/>
    <property type="project" value="UniProtKB-UniRule"/>
</dbReference>
<dbReference type="Proteomes" id="UP001591681">
    <property type="component" value="Unassembled WGS sequence"/>
</dbReference>
<dbReference type="Gene3D" id="1.10.238.10">
    <property type="entry name" value="EF-hand"/>
    <property type="match status" value="1"/>
</dbReference>
<keyword evidence="5 9" id="KW-0378">Hydrolase</keyword>
<keyword evidence="7" id="KW-0106">Calcium</keyword>
<reference evidence="11 12" key="1">
    <citation type="submission" date="2024-09" db="EMBL/GenBank/DDBJ databases">
        <title>A chromosome-level genome assembly of Gray's grenadier anchovy, Coilia grayii.</title>
        <authorList>
            <person name="Fu Z."/>
        </authorList>
    </citation>
    <scope>NUCLEOTIDE SEQUENCE [LARGE SCALE GENOMIC DNA]</scope>
    <source>
        <strain evidence="11">G4</strain>
        <tissue evidence="11">Muscle</tissue>
    </source>
</reference>
<dbReference type="Pfam" id="PF01067">
    <property type="entry name" value="Calpain_III"/>
    <property type="match status" value="1"/>
</dbReference>
<dbReference type="SMART" id="SM00720">
    <property type="entry name" value="calpain_III"/>
    <property type="match status" value="1"/>
</dbReference>
<accession>A0ABD1KJL0</accession>
<dbReference type="CDD" id="cd00044">
    <property type="entry name" value="CysPc"/>
    <property type="match status" value="1"/>
</dbReference>
<gene>
    <name evidence="11" type="ORF">ACEWY4_005799</name>
</gene>
<dbReference type="FunFam" id="3.90.70.10:FF:000054">
    <property type="entry name" value="Calpain 14"/>
    <property type="match status" value="1"/>
</dbReference>
<evidence type="ECO:0000256" key="9">
    <source>
        <dbReference type="PROSITE-ProRule" id="PRU00239"/>
    </source>
</evidence>
<organism evidence="11 12">
    <name type="scientific">Coilia grayii</name>
    <name type="common">Gray's grenadier anchovy</name>
    <dbReference type="NCBI Taxonomy" id="363190"/>
    <lineage>
        <taxon>Eukaryota</taxon>
        <taxon>Metazoa</taxon>
        <taxon>Chordata</taxon>
        <taxon>Craniata</taxon>
        <taxon>Vertebrata</taxon>
        <taxon>Euteleostomi</taxon>
        <taxon>Actinopterygii</taxon>
        <taxon>Neopterygii</taxon>
        <taxon>Teleostei</taxon>
        <taxon>Clupei</taxon>
        <taxon>Clupeiformes</taxon>
        <taxon>Clupeoidei</taxon>
        <taxon>Engraulidae</taxon>
        <taxon>Coilinae</taxon>
        <taxon>Coilia</taxon>
    </lineage>
</organism>
<dbReference type="SMART" id="SM00230">
    <property type="entry name" value="CysPc"/>
    <property type="match status" value="1"/>
</dbReference>
<dbReference type="AlphaFoldDB" id="A0ABD1KJL0"/>
<evidence type="ECO:0000256" key="6">
    <source>
        <dbReference type="ARBA" id="ARBA00022807"/>
    </source>
</evidence>
<evidence type="ECO:0000256" key="8">
    <source>
        <dbReference type="PIRSR" id="PIRSR622684-1"/>
    </source>
</evidence>
<dbReference type="SUPFAM" id="SSF54001">
    <property type="entry name" value="Cysteine proteinases"/>
    <property type="match status" value="1"/>
</dbReference>
<evidence type="ECO:0000313" key="12">
    <source>
        <dbReference type="Proteomes" id="UP001591681"/>
    </source>
</evidence>
<keyword evidence="2 9" id="KW-0645">Protease</keyword>
<keyword evidence="12" id="KW-1185">Reference proteome</keyword>
<feature type="active site" evidence="8 9">
    <location>
        <position position="286"/>
    </location>
</feature>
<comment type="caution">
    <text evidence="11">The sequence shown here is derived from an EMBL/GenBank/DDBJ whole genome shotgun (WGS) entry which is preliminary data.</text>
</comment>
<dbReference type="SUPFAM" id="SSF47473">
    <property type="entry name" value="EF-hand"/>
    <property type="match status" value="1"/>
</dbReference>
<dbReference type="EMBL" id="JBHFQA010000005">
    <property type="protein sequence ID" value="KAL2099319.1"/>
    <property type="molecule type" value="Genomic_DNA"/>
</dbReference>
<dbReference type="GO" id="GO:0046872">
    <property type="term" value="F:metal ion binding"/>
    <property type="evidence" value="ECO:0007669"/>
    <property type="project" value="UniProtKB-KW"/>
</dbReference>
<dbReference type="InterPro" id="IPR038765">
    <property type="entry name" value="Papain-like_cys_pep_sf"/>
</dbReference>
<dbReference type="InterPro" id="IPR018247">
    <property type="entry name" value="EF_Hand_1_Ca_BS"/>
</dbReference>
<evidence type="ECO:0000313" key="11">
    <source>
        <dbReference type="EMBL" id="KAL2099319.1"/>
    </source>
</evidence>
<dbReference type="FunFam" id="1.10.238.10:FF:000175">
    <property type="entry name" value="Calpain 14"/>
    <property type="match status" value="1"/>
</dbReference>
<dbReference type="PANTHER" id="PTHR10183:SF302">
    <property type="entry name" value="CALPAIN-14"/>
    <property type="match status" value="1"/>
</dbReference>
<dbReference type="GO" id="GO:0006508">
    <property type="term" value="P:proteolysis"/>
    <property type="evidence" value="ECO:0007669"/>
    <property type="project" value="UniProtKB-KW"/>
</dbReference>
<dbReference type="InterPro" id="IPR011992">
    <property type="entry name" value="EF-hand-dom_pair"/>
</dbReference>
<dbReference type="FunFam" id="2.60.120.380:FF:000001">
    <property type="entry name" value="Calpain-1 catalytic subunit"/>
    <property type="match status" value="1"/>
</dbReference>
<proteinExistence type="inferred from homology"/>
<keyword evidence="6 9" id="KW-0788">Thiol protease</keyword>
<feature type="active site" evidence="8 9">
    <location>
        <position position="106"/>
    </location>
</feature>
<dbReference type="PANTHER" id="PTHR10183">
    <property type="entry name" value="CALPAIN"/>
    <property type="match status" value="1"/>
</dbReference>
<dbReference type="InterPro" id="IPR022682">
    <property type="entry name" value="Calpain_domain_III"/>
</dbReference>
<evidence type="ECO:0000256" key="3">
    <source>
        <dbReference type="ARBA" id="ARBA00022723"/>
    </source>
</evidence>
<feature type="active site" evidence="8 9">
    <location>
        <position position="262"/>
    </location>
</feature>
<sequence>MPPPGMCLYIINARNARSGQGSVTNPNKFLDQDFDHLHQYCLRNNLRFTDKHFPPENSSIGDGLLHPSEMRKIVWQRPKSMVKDPYFIFDGTSRFDVRQGGILGNCWFLASIGSLTLQDEIRNQIIPAGQTFHKDYTGIFHFRFWRFGKWVDVVIDDKLPTVDGRLIFVQSKSPNEFWAALLEKAYAKVCGSYADMNAGSVSEALMDFTGGVHMSFKLMKPPADLWDIMCRAVKSKSLIACGTPQGTTSANIVLPNGIVQGHAYTVTGVMEVMSSNCPVRLVRLFNPWGCGEWKGDWSDRSPKWQTVNVQDRTTCLSIGDDGEFWMSMTDFCQSYSDLDICSLSLGFLDGSTDSQWKYKFHEGRWVTGTTAGGCLNNRETFWTNPQYHIHLEAIKGKSAIDNGQKNLLVSLMQKSNKRNRRLASNFHIGFSVFRVRVFLYKGREGKMPAQFFMRHAEASSEEFLNAREVMAFFRLDPGEYVIVPSTFNPNETSSYVLAIFSKTDSKFDENSIDSLMISKPVPTEVINENDSAVTLFQKYTDQYEEVDAERLQKLLNENLVQGNSLDFGLDTCRSMVAMMDLSVTGHLDRYEFLRLWGRVVTYREIFYRTDVSRTGDLSLSELRNAVITAGVQVSDDMLNLLAFRYGGSKGNLSLESFVALILRLECMSKIFRKLSDGKGIHLHETEWMYLCMYS</sequence>
<dbReference type="Gene3D" id="3.90.70.10">
    <property type="entry name" value="Cysteine proteinases"/>
    <property type="match status" value="1"/>
</dbReference>
<dbReference type="InterPro" id="IPR033883">
    <property type="entry name" value="C2_III"/>
</dbReference>
<protein>
    <recommendedName>
        <fullName evidence="10">Calpain catalytic domain-containing protein</fullName>
    </recommendedName>
</protein>